<dbReference type="RefSeq" id="WP_268808753.1">
    <property type="nucleotide sequence ID" value="NZ_FNVT01000014.1"/>
</dbReference>
<dbReference type="AlphaFoldDB" id="A0A1H6ES49"/>
<reference evidence="1 2" key="1">
    <citation type="submission" date="2016-10" db="EMBL/GenBank/DDBJ databases">
        <authorList>
            <person name="de Groot N.N."/>
        </authorList>
    </citation>
    <scope>NUCLEOTIDE SEQUENCE [LARGE SCALE GENOMIC DNA]</scope>
    <source>
        <strain evidence="1 2">CGMCC 4.7037</strain>
    </source>
</reference>
<keyword evidence="2" id="KW-1185">Reference proteome</keyword>
<protein>
    <submittedName>
        <fullName evidence="1">Uncharacterized protein</fullName>
    </submittedName>
</protein>
<organism evidence="1 2">
    <name type="scientific">Nonomuraea solani</name>
    <dbReference type="NCBI Taxonomy" id="1144553"/>
    <lineage>
        <taxon>Bacteria</taxon>
        <taxon>Bacillati</taxon>
        <taxon>Actinomycetota</taxon>
        <taxon>Actinomycetes</taxon>
        <taxon>Streptosporangiales</taxon>
        <taxon>Streptosporangiaceae</taxon>
        <taxon>Nonomuraea</taxon>
    </lineage>
</organism>
<proteinExistence type="predicted"/>
<dbReference type="EMBL" id="FNVT01000014">
    <property type="protein sequence ID" value="SEG99775.1"/>
    <property type="molecule type" value="Genomic_DNA"/>
</dbReference>
<accession>A0A1H6ES49</accession>
<gene>
    <name evidence="1" type="ORF">SAMN05444920_11451</name>
</gene>
<evidence type="ECO:0000313" key="1">
    <source>
        <dbReference type="EMBL" id="SEG99775.1"/>
    </source>
</evidence>
<name>A0A1H6ES49_9ACTN</name>
<evidence type="ECO:0000313" key="2">
    <source>
        <dbReference type="Proteomes" id="UP000236732"/>
    </source>
</evidence>
<sequence length="40" mass="4160">MASWAELTLRRKACTAASLLFSARVKAATSGSASVRSTDS</sequence>
<dbReference type="Proteomes" id="UP000236732">
    <property type="component" value="Unassembled WGS sequence"/>
</dbReference>